<comment type="caution">
    <text evidence="7">The sequence shown here is derived from an EMBL/GenBank/DDBJ whole genome shotgun (WGS) entry which is preliminary data.</text>
</comment>
<evidence type="ECO:0000256" key="6">
    <source>
        <dbReference type="RuleBase" id="RU362036"/>
    </source>
</evidence>
<dbReference type="Proteomes" id="UP001608902">
    <property type="component" value="Unassembled WGS sequence"/>
</dbReference>
<dbReference type="EMBL" id="JBGFUD010006597">
    <property type="protein sequence ID" value="MFH4981093.1"/>
    <property type="molecule type" value="Genomic_DNA"/>
</dbReference>
<name>A0ABD6EMJ9_9BILA</name>
<keyword evidence="3 6" id="KW-0460">Magnesium</keyword>
<gene>
    <name evidence="7" type="ORF">AB6A40_007802</name>
</gene>
<keyword evidence="6" id="KW-0804">Transcription</keyword>
<proteinExistence type="inferred from homology"/>
<comment type="similarity">
    <text evidence="1 6">Belongs to the HAD-like hydrolase superfamily. EYA family.</text>
</comment>
<dbReference type="PANTHER" id="PTHR10190">
    <property type="entry name" value="EYES ABSENT"/>
    <property type="match status" value="1"/>
</dbReference>
<dbReference type="PANTHER" id="PTHR10190:SF16">
    <property type="entry name" value="DEVELOPMENTAL PROTEIN EYES ABSENT"/>
    <property type="match status" value="1"/>
</dbReference>
<organism evidence="7 8">
    <name type="scientific">Gnathostoma spinigerum</name>
    <dbReference type="NCBI Taxonomy" id="75299"/>
    <lineage>
        <taxon>Eukaryota</taxon>
        <taxon>Metazoa</taxon>
        <taxon>Ecdysozoa</taxon>
        <taxon>Nematoda</taxon>
        <taxon>Chromadorea</taxon>
        <taxon>Rhabditida</taxon>
        <taxon>Spirurina</taxon>
        <taxon>Gnathostomatomorpha</taxon>
        <taxon>Gnathostomatoidea</taxon>
        <taxon>Gnathostomatidae</taxon>
        <taxon>Gnathostoma</taxon>
    </lineage>
</organism>
<accession>A0ABD6EMJ9</accession>
<evidence type="ECO:0000256" key="4">
    <source>
        <dbReference type="ARBA" id="ARBA00022912"/>
    </source>
</evidence>
<evidence type="ECO:0000256" key="5">
    <source>
        <dbReference type="ARBA" id="ARBA00051722"/>
    </source>
</evidence>
<dbReference type="Gene3D" id="3.40.50.12350">
    <property type="match status" value="1"/>
</dbReference>
<evidence type="ECO:0000256" key="3">
    <source>
        <dbReference type="ARBA" id="ARBA00022842"/>
    </source>
</evidence>
<dbReference type="GO" id="GO:0004725">
    <property type="term" value="F:protein tyrosine phosphatase activity"/>
    <property type="evidence" value="ECO:0007669"/>
    <property type="project" value="UniProtKB-EC"/>
</dbReference>
<keyword evidence="8" id="KW-1185">Reference proteome</keyword>
<comment type="cofactor">
    <cofactor evidence="6">
        <name>Mg(2+)</name>
        <dbReference type="ChEBI" id="CHEBI:18420"/>
    </cofactor>
    <text evidence="6">Binds 1 Mg(2+) ion per subunit.</text>
</comment>
<dbReference type="AlphaFoldDB" id="A0ABD6EMJ9"/>
<dbReference type="InterPro" id="IPR038102">
    <property type="entry name" value="EYA_dom_sf"/>
</dbReference>
<protein>
    <recommendedName>
        <fullName evidence="6">Eyes absent homolog</fullName>
        <ecNumber evidence="6">3.1.3.48</ecNumber>
    </recommendedName>
</protein>
<keyword evidence="4 6" id="KW-0904">Protein phosphatase</keyword>
<keyword evidence="6" id="KW-0479">Metal-binding</keyword>
<keyword evidence="2 6" id="KW-0378">Hydrolase</keyword>
<keyword evidence="6" id="KW-0805">Transcription regulation</keyword>
<evidence type="ECO:0000313" key="7">
    <source>
        <dbReference type="EMBL" id="MFH4981093.1"/>
    </source>
</evidence>
<evidence type="ECO:0000313" key="8">
    <source>
        <dbReference type="Proteomes" id="UP001608902"/>
    </source>
</evidence>
<dbReference type="EC" id="3.1.3.48" evidence="6"/>
<sequence length="441" mass="47771">MPVIPERSVTLSAMSDAAATAAAVASYDSRMIGASPYYNSGYAAPNYGMYSGAPQSYYPVAPPFRGSTSFAFTTAPQAYYGNGYATGGLDYSPYPAAAACYGNRASCYGGTMNPVSAATSTLYGMGALPTDSTTIGQLSPFSTKNDIKKGKSSKKKKFGSGPIGPDEHYRRVFIWEMEDICVLSNFFLRSGDPIRGQRLAQTVNSNIEQLIVSAFGITRNDECDHVNIEDASIDDSIGELGYSPTEGATTGGIVGLSPLIAQPISRNSVDWMRKLATKYQHVKNMYTLYKNNFPGLIERSGIGAEQSELLSFKSAMDPLTQSWTESVGRCLKLIVERPSAGHYANVLISGESVVSTLTKLLVMEQSSTVSAENVYSTMKTGKQAVIERIVTRFGKKCSFVIISSHADTHEIAKKENIPVWKIKNVQDLNLFYLALNHHLLG</sequence>
<comment type="catalytic activity">
    <reaction evidence="5 6">
        <text>O-phospho-L-tyrosyl-[protein] + H2O = L-tyrosyl-[protein] + phosphate</text>
        <dbReference type="Rhea" id="RHEA:10684"/>
        <dbReference type="Rhea" id="RHEA-COMP:10136"/>
        <dbReference type="Rhea" id="RHEA-COMP:20101"/>
        <dbReference type="ChEBI" id="CHEBI:15377"/>
        <dbReference type="ChEBI" id="CHEBI:43474"/>
        <dbReference type="ChEBI" id="CHEBI:46858"/>
        <dbReference type="ChEBI" id="CHEBI:61978"/>
        <dbReference type="EC" id="3.1.3.48"/>
    </reaction>
</comment>
<evidence type="ECO:0000256" key="2">
    <source>
        <dbReference type="ARBA" id="ARBA00022801"/>
    </source>
</evidence>
<evidence type="ECO:0000256" key="1">
    <source>
        <dbReference type="ARBA" id="ARBA00010501"/>
    </source>
</evidence>
<dbReference type="InterPro" id="IPR028472">
    <property type="entry name" value="EYA"/>
</dbReference>
<reference evidence="7 8" key="1">
    <citation type="submission" date="2024-08" db="EMBL/GenBank/DDBJ databases">
        <title>Gnathostoma spinigerum genome.</title>
        <authorList>
            <person name="Gonzalez-Bertolin B."/>
            <person name="Monzon S."/>
            <person name="Zaballos A."/>
            <person name="Jimenez P."/>
            <person name="Dekumyoy P."/>
            <person name="Varona S."/>
            <person name="Cuesta I."/>
            <person name="Sumanam S."/>
            <person name="Adisakwattana P."/>
            <person name="Gasser R.B."/>
            <person name="Hernandez-Gonzalez A."/>
            <person name="Young N.D."/>
            <person name="Perteguer M.J."/>
        </authorList>
    </citation>
    <scope>NUCLEOTIDE SEQUENCE [LARGE SCALE GENOMIC DNA]</scope>
    <source>
        <strain evidence="7">AL3</strain>
        <tissue evidence="7">Liver</tissue>
    </source>
</reference>
<dbReference type="GO" id="GO:0046872">
    <property type="term" value="F:metal ion binding"/>
    <property type="evidence" value="ECO:0007669"/>
    <property type="project" value="UniProtKB-KW"/>
</dbReference>